<keyword evidence="1" id="KW-0812">Transmembrane</keyword>
<feature type="transmembrane region" description="Helical" evidence="1">
    <location>
        <begin position="65"/>
        <end position="84"/>
    </location>
</feature>
<sequence>MEGKISSRVWDYISTILIIINGVICIFFHEEIYKWLTDVCAIVLLVKGVVKLIEGIKEDHHKDLNGKKFEVALVMIAFSIAILIKQNDAFVVVVIFWGLLGLNKSANYLNEALYKIHKKEGGIVALLKAVIEFTLSILLIFDPLGKALEHIVILGVELIIEGIFEIIKIHSGEEELV</sequence>
<keyword evidence="1" id="KW-1133">Transmembrane helix</keyword>
<dbReference type="InterPro" id="IPR005325">
    <property type="entry name" value="DUF308_memb"/>
</dbReference>
<evidence type="ECO:0000313" key="3">
    <source>
        <dbReference type="Proteomes" id="UP000095594"/>
    </source>
</evidence>
<dbReference type="Proteomes" id="UP000095594">
    <property type="component" value="Unassembled WGS sequence"/>
</dbReference>
<gene>
    <name evidence="2" type="ORF">ERS852471_00554</name>
</gene>
<dbReference type="OrthoDB" id="1935834at2"/>
<dbReference type="RefSeq" id="WP_055263687.1">
    <property type="nucleotide sequence ID" value="NZ_CABIXQ010000003.1"/>
</dbReference>
<proteinExistence type="predicted"/>
<evidence type="ECO:0000313" key="2">
    <source>
        <dbReference type="EMBL" id="CUN83668.1"/>
    </source>
</evidence>
<evidence type="ECO:0000256" key="1">
    <source>
        <dbReference type="SAM" id="Phobius"/>
    </source>
</evidence>
<dbReference type="AlphaFoldDB" id="A0A174A8F7"/>
<feature type="transmembrane region" description="Helical" evidence="1">
    <location>
        <begin position="121"/>
        <end position="141"/>
    </location>
</feature>
<dbReference type="EMBL" id="CYZX01000003">
    <property type="protein sequence ID" value="CUN83668.1"/>
    <property type="molecule type" value="Genomic_DNA"/>
</dbReference>
<protein>
    <submittedName>
        <fullName evidence="2">Uncharacterized conserved protein</fullName>
    </submittedName>
</protein>
<dbReference type="Pfam" id="PF03729">
    <property type="entry name" value="DUF308"/>
    <property type="match status" value="1"/>
</dbReference>
<reference evidence="2 3" key="1">
    <citation type="submission" date="2015-09" db="EMBL/GenBank/DDBJ databases">
        <authorList>
            <consortium name="Pathogen Informatics"/>
        </authorList>
    </citation>
    <scope>NUCLEOTIDE SEQUENCE [LARGE SCALE GENOMIC DNA]</scope>
    <source>
        <strain evidence="2 3">2789STDY5834856</strain>
    </source>
</reference>
<name>A0A174A8F7_9CLOT</name>
<accession>A0A174A8F7</accession>
<keyword evidence="1" id="KW-0472">Membrane</keyword>
<organism evidence="2 3">
    <name type="scientific">Clostridium disporicum</name>
    <dbReference type="NCBI Taxonomy" id="84024"/>
    <lineage>
        <taxon>Bacteria</taxon>
        <taxon>Bacillati</taxon>
        <taxon>Bacillota</taxon>
        <taxon>Clostridia</taxon>
        <taxon>Eubacteriales</taxon>
        <taxon>Clostridiaceae</taxon>
        <taxon>Clostridium</taxon>
    </lineage>
</organism>
<feature type="transmembrane region" description="Helical" evidence="1">
    <location>
        <begin position="12"/>
        <end position="29"/>
    </location>
</feature>